<dbReference type="Pfam" id="PF05192">
    <property type="entry name" value="MutS_III"/>
    <property type="match status" value="1"/>
</dbReference>
<feature type="domain" description="DNA mismatch repair proteins mutS family" evidence="12">
    <location>
        <begin position="697"/>
        <end position="713"/>
    </location>
</feature>
<dbReference type="InterPro" id="IPR007861">
    <property type="entry name" value="DNA_mismatch_repair_MutS_clamp"/>
</dbReference>
<dbReference type="GO" id="GO:0006298">
    <property type="term" value="P:mismatch repair"/>
    <property type="evidence" value="ECO:0007669"/>
    <property type="project" value="UniProtKB-UniRule"/>
</dbReference>
<feature type="binding site" evidence="9">
    <location>
        <begin position="623"/>
        <end position="630"/>
    </location>
    <ligand>
        <name>ATP</name>
        <dbReference type="ChEBI" id="CHEBI:30616"/>
    </ligand>
</feature>
<dbReference type="InterPro" id="IPR007860">
    <property type="entry name" value="DNA_mmatch_repair_MutS_con_dom"/>
</dbReference>
<dbReference type="Gene3D" id="3.40.50.300">
    <property type="entry name" value="P-loop containing nucleotide triphosphate hydrolases"/>
    <property type="match status" value="1"/>
</dbReference>
<evidence type="ECO:0000256" key="5">
    <source>
        <dbReference type="ARBA" id="ARBA00022840"/>
    </source>
</evidence>
<evidence type="ECO:0000256" key="2">
    <source>
        <dbReference type="ARBA" id="ARBA00021982"/>
    </source>
</evidence>
<dbReference type="PANTHER" id="PTHR11361:SF34">
    <property type="entry name" value="DNA MISMATCH REPAIR PROTEIN MSH1, MITOCHONDRIAL"/>
    <property type="match status" value="1"/>
</dbReference>
<evidence type="ECO:0000256" key="9">
    <source>
        <dbReference type="HAMAP-Rule" id="MF_00096"/>
    </source>
</evidence>
<dbReference type="PROSITE" id="PS00486">
    <property type="entry name" value="DNA_MISMATCH_REPAIR_2"/>
    <property type="match status" value="1"/>
</dbReference>
<dbReference type="Pfam" id="PF00488">
    <property type="entry name" value="MutS_V"/>
    <property type="match status" value="1"/>
</dbReference>
<gene>
    <name evidence="9 13" type="primary">mutS</name>
    <name evidence="13" type="ORF">IAB36_07395</name>
</gene>
<dbReference type="Gene3D" id="1.10.1420.10">
    <property type="match status" value="2"/>
</dbReference>
<evidence type="ECO:0000256" key="11">
    <source>
        <dbReference type="SAM" id="MobiDB-lite"/>
    </source>
</evidence>
<comment type="similarity">
    <text evidence="1 9 10">Belongs to the DNA mismatch repair MutS family.</text>
</comment>
<evidence type="ECO:0000256" key="7">
    <source>
        <dbReference type="ARBA" id="ARBA00023204"/>
    </source>
</evidence>
<dbReference type="InterPro" id="IPR016151">
    <property type="entry name" value="DNA_mismatch_repair_MutS_N"/>
</dbReference>
<dbReference type="AlphaFoldDB" id="A0A9D1AM12"/>
<dbReference type="PANTHER" id="PTHR11361">
    <property type="entry name" value="DNA MISMATCH REPAIR PROTEIN MUTS FAMILY MEMBER"/>
    <property type="match status" value="1"/>
</dbReference>
<organism evidence="13 14">
    <name type="scientific">Candidatus Egerieicola pullicola</name>
    <dbReference type="NCBI Taxonomy" id="2840775"/>
    <lineage>
        <taxon>Bacteria</taxon>
        <taxon>Bacillati</taxon>
        <taxon>Bacillota</taxon>
        <taxon>Clostridia</taxon>
        <taxon>Eubacteriales</taxon>
        <taxon>Oscillospiraceae</taxon>
        <taxon>Oscillospiraceae incertae sedis</taxon>
        <taxon>Candidatus Egerieicola</taxon>
    </lineage>
</organism>
<dbReference type="Pfam" id="PF01624">
    <property type="entry name" value="MutS_I"/>
    <property type="match status" value="1"/>
</dbReference>
<feature type="region of interest" description="Disordered" evidence="11">
    <location>
        <begin position="808"/>
        <end position="830"/>
    </location>
</feature>
<dbReference type="FunFam" id="3.40.1170.10:FF:000001">
    <property type="entry name" value="DNA mismatch repair protein MutS"/>
    <property type="match status" value="1"/>
</dbReference>
<dbReference type="GO" id="GO:0005524">
    <property type="term" value="F:ATP binding"/>
    <property type="evidence" value="ECO:0007669"/>
    <property type="project" value="UniProtKB-UniRule"/>
</dbReference>
<evidence type="ECO:0000256" key="10">
    <source>
        <dbReference type="RuleBase" id="RU003756"/>
    </source>
</evidence>
<dbReference type="SUPFAM" id="SSF52540">
    <property type="entry name" value="P-loop containing nucleoside triphosphate hydrolases"/>
    <property type="match status" value="1"/>
</dbReference>
<dbReference type="PIRSF" id="PIRSF037677">
    <property type="entry name" value="DNA_mis_repair_Msh6"/>
    <property type="match status" value="1"/>
</dbReference>
<name>A0A9D1AM12_9FIRM</name>
<accession>A0A9D1AM12</accession>
<keyword evidence="3 9" id="KW-0547">Nucleotide-binding</keyword>
<dbReference type="Gene3D" id="3.30.420.110">
    <property type="entry name" value="MutS, connector domain"/>
    <property type="match status" value="1"/>
</dbReference>
<dbReference type="GO" id="GO:0030983">
    <property type="term" value="F:mismatched DNA binding"/>
    <property type="evidence" value="ECO:0007669"/>
    <property type="project" value="InterPro"/>
</dbReference>
<dbReference type="SUPFAM" id="SSF53150">
    <property type="entry name" value="DNA repair protein MutS, domain II"/>
    <property type="match status" value="1"/>
</dbReference>
<dbReference type="Pfam" id="PF05190">
    <property type="entry name" value="MutS_IV"/>
    <property type="match status" value="1"/>
</dbReference>
<dbReference type="CDD" id="cd03284">
    <property type="entry name" value="ABC_MutS1"/>
    <property type="match status" value="1"/>
</dbReference>
<dbReference type="NCBIfam" id="NF003810">
    <property type="entry name" value="PRK05399.1"/>
    <property type="match status" value="1"/>
</dbReference>
<dbReference type="InterPro" id="IPR005748">
    <property type="entry name" value="DNA_mismatch_repair_MutS"/>
</dbReference>
<sequence>MSKLSPMMQQYMKIKEQHKDHILFFRLGDFYEMFFEDAKLVSKELELTLTGKECGLPQRAPMCGVPYHSANTYIRRLIDKGYKVAICEQMEDPATAKGLVKRDVIRLITPGTVIEEDLLEESKHNYLAALMLGKGELAVCFADVSTGEIMASSRNCSDPAAEAISELAKFTPSELLYSKNLEQNPALSSYVRDRLGCVASSLEQEGCLLEQPGPLICSQFGVESSDELGIPEGSLLEQTLAGLVQYVKGTQKDGAKRLSRVTLYGQDEYMNIDLTARRNLEITQTMRAGEKRGSLLWVLDKTKTGMGKRFLRKALEQPLMGVAAITRRQNAIGELLGNQIALEELRGLLDRVYDLERLLTRVLYGTASPRELNSLAQTAALLPDIKQQTASFTGEELSGIYQQIDPLQDVVKLVESAIVEEPPLTMKGGDYIRAGFHQELDELKALRDNAADVIQTMEQAERERTGIKTLKIRSNKVFGYYIEVTNSFLDQVPQEYIRKQTLTGCERFITQELKELESRVLTASEKIVALEAAILTEVRQYIASRGDAIQTTSAALARLDFLCSLAQVARENDYVCPRFNDKGTIRIQNGRHPVVEKMLTDSVFVPNDVWLDQKENRMLIITGPNMAGKSTYMRQVAVIAIMAQIGSYVPATQADLTVVDRIFTRVGASDDLTAGQSTFMVEMTELAHILKYATPKSLVILDEIGRGTSTYDGMSLARAAVEYMVNTKRLHCKTLFATHYHELCELEQSLDGVKNYNIAVKKRGDDITFLRKIVPGGADDSFGIEVAKLAGLPQPLLNRAKEILTQLNENPPAGSSVHPQPQQPASPQMQMTAYVSQVEEELKKLNVDLLTPIEALNELYELKKLLP</sequence>
<dbReference type="EMBL" id="DVGY01000168">
    <property type="protein sequence ID" value="HIR41634.1"/>
    <property type="molecule type" value="Genomic_DNA"/>
</dbReference>
<evidence type="ECO:0000256" key="6">
    <source>
        <dbReference type="ARBA" id="ARBA00023125"/>
    </source>
</evidence>
<reference evidence="13" key="1">
    <citation type="submission" date="2020-10" db="EMBL/GenBank/DDBJ databases">
        <authorList>
            <person name="Gilroy R."/>
        </authorList>
    </citation>
    <scope>NUCLEOTIDE SEQUENCE</scope>
    <source>
        <strain evidence="13">CHK184-25365</strain>
    </source>
</reference>
<reference evidence="13" key="2">
    <citation type="journal article" date="2021" name="PeerJ">
        <title>Extensive microbial diversity within the chicken gut microbiome revealed by metagenomics and culture.</title>
        <authorList>
            <person name="Gilroy R."/>
            <person name="Ravi A."/>
            <person name="Getino M."/>
            <person name="Pursley I."/>
            <person name="Horton D.L."/>
            <person name="Alikhan N.F."/>
            <person name="Baker D."/>
            <person name="Gharbi K."/>
            <person name="Hall N."/>
            <person name="Watson M."/>
            <person name="Adriaenssens E.M."/>
            <person name="Foster-Nyarko E."/>
            <person name="Jarju S."/>
            <person name="Secka A."/>
            <person name="Antonio M."/>
            <person name="Oren A."/>
            <person name="Chaudhuri R.R."/>
            <person name="La Ragione R."/>
            <person name="Hildebrand F."/>
            <person name="Pallen M.J."/>
        </authorList>
    </citation>
    <scope>NUCLEOTIDE SEQUENCE</scope>
    <source>
        <strain evidence="13">CHK184-25365</strain>
    </source>
</reference>
<dbReference type="InterPro" id="IPR000432">
    <property type="entry name" value="DNA_mismatch_repair_MutS_C"/>
</dbReference>
<keyword evidence="5 9" id="KW-0067">ATP-binding</keyword>
<dbReference type="GO" id="GO:0140664">
    <property type="term" value="F:ATP-dependent DNA damage sensor activity"/>
    <property type="evidence" value="ECO:0007669"/>
    <property type="project" value="InterPro"/>
</dbReference>
<keyword evidence="4 9" id="KW-0227">DNA damage</keyword>
<keyword evidence="6 9" id="KW-0238">DNA-binding</keyword>
<protein>
    <recommendedName>
        <fullName evidence="2 9">DNA mismatch repair protein MutS</fullName>
    </recommendedName>
</protein>
<dbReference type="InterPro" id="IPR036678">
    <property type="entry name" value="MutS_con_dom_sf"/>
</dbReference>
<evidence type="ECO:0000313" key="14">
    <source>
        <dbReference type="Proteomes" id="UP000886749"/>
    </source>
</evidence>
<evidence type="ECO:0000259" key="12">
    <source>
        <dbReference type="PROSITE" id="PS00486"/>
    </source>
</evidence>
<dbReference type="SMART" id="SM00533">
    <property type="entry name" value="MUTSd"/>
    <property type="match status" value="1"/>
</dbReference>
<dbReference type="FunFam" id="1.10.1420.10:FF:000001">
    <property type="entry name" value="DNA mismatch repair protein MutS"/>
    <property type="match status" value="1"/>
</dbReference>
<comment type="function">
    <text evidence="8 9">This protein is involved in the repair of mismatches in DNA. It is possible that it carries out the mismatch recognition step. This protein has a weak ATPase activity.</text>
</comment>
<dbReference type="FunFam" id="3.40.50.300:FF:000870">
    <property type="entry name" value="MutS protein homolog 4"/>
    <property type="match status" value="1"/>
</dbReference>
<dbReference type="HAMAP" id="MF_00096">
    <property type="entry name" value="MutS"/>
    <property type="match status" value="1"/>
</dbReference>
<evidence type="ECO:0000256" key="1">
    <source>
        <dbReference type="ARBA" id="ARBA00006271"/>
    </source>
</evidence>
<evidence type="ECO:0000256" key="3">
    <source>
        <dbReference type="ARBA" id="ARBA00022741"/>
    </source>
</evidence>
<dbReference type="InterPro" id="IPR007696">
    <property type="entry name" value="DNA_mismatch_repair_MutS_core"/>
</dbReference>
<dbReference type="Pfam" id="PF05188">
    <property type="entry name" value="MutS_II"/>
    <property type="match status" value="1"/>
</dbReference>
<dbReference type="Proteomes" id="UP000886749">
    <property type="component" value="Unassembled WGS sequence"/>
</dbReference>
<dbReference type="GO" id="GO:0005829">
    <property type="term" value="C:cytosol"/>
    <property type="evidence" value="ECO:0007669"/>
    <property type="project" value="TreeGrafter"/>
</dbReference>
<dbReference type="Gene3D" id="6.10.140.430">
    <property type="match status" value="1"/>
</dbReference>
<evidence type="ECO:0000313" key="13">
    <source>
        <dbReference type="EMBL" id="HIR41634.1"/>
    </source>
</evidence>
<evidence type="ECO:0000256" key="4">
    <source>
        <dbReference type="ARBA" id="ARBA00022763"/>
    </source>
</evidence>
<dbReference type="GO" id="GO:0003684">
    <property type="term" value="F:damaged DNA binding"/>
    <property type="evidence" value="ECO:0007669"/>
    <property type="project" value="UniProtKB-UniRule"/>
</dbReference>
<dbReference type="Gene3D" id="3.40.1170.10">
    <property type="entry name" value="DNA repair protein MutS, domain I"/>
    <property type="match status" value="1"/>
</dbReference>
<feature type="compositionally biased region" description="Low complexity" evidence="11">
    <location>
        <begin position="819"/>
        <end position="830"/>
    </location>
</feature>
<dbReference type="InterPro" id="IPR007695">
    <property type="entry name" value="DNA_mismatch_repair_MutS-lik_N"/>
</dbReference>
<dbReference type="InterPro" id="IPR045076">
    <property type="entry name" value="MutS"/>
</dbReference>
<evidence type="ECO:0000256" key="8">
    <source>
        <dbReference type="ARBA" id="ARBA00024647"/>
    </source>
</evidence>
<proteinExistence type="inferred from homology"/>
<dbReference type="SUPFAM" id="SSF55271">
    <property type="entry name" value="DNA repair protein MutS, domain I"/>
    <property type="match status" value="1"/>
</dbReference>
<dbReference type="InterPro" id="IPR036187">
    <property type="entry name" value="DNA_mismatch_repair_MutS_sf"/>
</dbReference>
<dbReference type="SMART" id="SM00534">
    <property type="entry name" value="MUTSac"/>
    <property type="match status" value="1"/>
</dbReference>
<dbReference type="SUPFAM" id="SSF48334">
    <property type="entry name" value="DNA repair protein MutS, domain III"/>
    <property type="match status" value="1"/>
</dbReference>
<dbReference type="InterPro" id="IPR027417">
    <property type="entry name" value="P-loop_NTPase"/>
</dbReference>
<keyword evidence="7 9" id="KW-0234">DNA repair</keyword>
<dbReference type="NCBIfam" id="TIGR01070">
    <property type="entry name" value="mutS1"/>
    <property type="match status" value="1"/>
</dbReference>
<comment type="caution">
    <text evidence="13">The sequence shown here is derived from an EMBL/GenBank/DDBJ whole genome shotgun (WGS) entry which is preliminary data.</text>
</comment>
<dbReference type="InterPro" id="IPR017261">
    <property type="entry name" value="DNA_mismatch_repair_MutS/MSH"/>
</dbReference>